<dbReference type="InterPro" id="IPR041049">
    <property type="entry name" value="DUF5615"/>
</dbReference>
<gene>
    <name evidence="2" type="ORF">ETD86_42155</name>
</gene>
<protein>
    <recommendedName>
        <fullName evidence="1">DUF5615 domain-containing protein</fullName>
    </recommendedName>
</protein>
<name>A0A5S4F1E5_9ACTN</name>
<keyword evidence="3" id="KW-1185">Reference proteome</keyword>
<evidence type="ECO:0000313" key="3">
    <source>
        <dbReference type="Proteomes" id="UP000309128"/>
    </source>
</evidence>
<dbReference type="Proteomes" id="UP000309128">
    <property type="component" value="Unassembled WGS sequence"/>
</dbReference>
<proteinExistence type="predicted"/>
<accession>A0A5S4F1E5</accession>
<reference evidence="2 3" key="1">
    <citation type="submission" date="2019-05" db="EMBL/GenBank/DDBJ databases">
        <title>Draft genome sequence of Nonomuraea turkmeniaca DSM 43926.</title>
        <authorList>
            <person name="Saricaoglu S."/>
            <person name="Isik K."/>
        </authorList>
    </citation>
    <scope>NUCLEOTIDE SEQUENCE [LARGE SCALE GENOMIC DNA]</scope>
    <source>
        <strain evidence="2 3">DSM 43926</strain>
    </source>
</reference>
<evidence type="ECO:0000259" key="1">
    <source>
        <dbReference type="Pfam" id="PF18480"/>
    </source>
</evidence>
<sequence>MNFLVDENLSPRVAELLTKAGHDAVHVRDLQATRAPDTTIMELAVADSRTIISADTDFGALLAHARATEPSVILVRELMELRPPDLVNVILANLEVLEQHLQTGAIAAFTTGGIRVRALPLR</sequence>
<dbReference type="RefSeq" id="WP_138672235.1">
    <property type="nucleotide sequence ID" value="NZ_VCKY01000217.1"/>
</dbReference>
<comment type="caution">
    <text evidence="2">The sequence shown here is derived from an EMBL/GenBank/DDBJ whole genome shotgun (WGS) entry which is preliminary data.</text>
</comment>
<dbReference type="Pfam" id="PF18480">
    <property type="entry name" value="DUF5615"/>
    <property type="match status" value="1"/>
</dbReference>
<feature type="domain" description="DUF5615" evidence="1">
    <location>
        <begin position="1"/>
        <end position="106"/>
    </location>
</feature>
<organism evidence="2 3">
    <name type="scientific">Nonomuraea turkmeniaca</name>
    <dbReference type="NCBI Taxonomy" id="103838"/>
    <lineage>
        <taxon>Bacteria</taxon>
        <taxon>Bacillati</taxon>
        <taxon>Actinomycetota</taxon>
        <taxon>Actinomycetes</taxon>
        <taxon>Streptosporangiales</taxon>
        <taxon>Streptosporangiaceae</taxon>
        <taxon>Nonomuraea</taxon>
    </lineage>
</organism>
<evidence type="ECO:0000313" key="2">
    <source>
        <dbReference type="EMBL" id="TMR09775.1"/>
    </source>
</evidence>
<dbReference type="EMBL" id="VCKY01000217">
    <property type="protein sequence ID" value="TMR09775.1"/>
    <property type="molecule type" value="Genomic_DNA"/>
</dbReference>
<dbReference type="OrthoDB" id="334367at2"/>
<dbReference type="AlphaFoldDB" id="A0A5S4F1E5"/>